<dbReference type="EMBL" id="CT868664">
    <property type="protein sequence ID" value="CAK91700.1"/>
    <property type="molecule type" value="Genomic_DNA"/>
</dbReference>
<dbReference type="GeneID" id="5044882"/>
<feature type="compositionally biased region" description="Polar residues" evidence="1">
    <location>
        <begin position="43"/>
        <end position="57"/>
    </location>
</feature>
<dbReference type="AlphaFoldDB" id="A0E8T3"/>
<dbReference type="InParanoid" id="A0E8T3"/>
<gene>
    <name evidence="2" type="ORF">GSPATT00024430001</name>
</gene>
<dbReference type="Proteomes" id="UP000000600">
    <property type="component" value="Unassembled WGS sequence"/>
</dbReference>
<reference evidence="2 3" key="1">
    <citation type="journal article" date="2006" name="Nature">
        <title>Global trends of whole-genome duplications revealed by the ciliate Paramecium tetraurelia.</title>
        <authorList>
            <consortium name="Genoscope"/>
            <person name="Aury J.-M."/>
            <person name="Jaillon O."/>
            <person name="Duret L."/>
            <person name="Noel B."/>
            <person name="Jubin C."/>
            <person name="Porcel B.M."/>
            <person name="Segurens B."/>
            <person name="Daubin V."/>
            <person name="Anthouard V."/>
            <person name="Aiach N."/>
            <person name="Arnaiz O."/>
            <person name="Billaut A."/>
            <person name="Beisson J."/>
            <person name="Blanc I."/>
            <person name="Bouhouche K."/>
            <person name="Camara F."/>
            <person name="Duharcourt S."/>
            <person name="Guigo R."/>
            <person name="Gogendeau D."/>
            <person name="Katinka M."/>
            <person name="Keller A.-M."/>
            <person name="Kissmehl R."/>
            <person name="Klotz C."/>
            <person name="Koll F."/>
            <person name="Le Moue A."/>
            <person name="Lepere C."/>
            <person name="Malinsky S."/>
            <person name="Nowacki M."/>
            <person name="Nowak J.K."/>
            <person name="Plattner H."/>
            <person name="Poulain J."/>
            <person name="Ruiz F."/>
            <person name="Serrano V."/>
            <person name="Zagulski M."/>
            <person name="Dessen P."/>
            <person name="Betermier M."/>
            <person name="Weissenbach J."/>
            <person name="Scarpelli C."/>
            <person name="Schachter V."/>
            <person name="Sperling L."/>
            <person name="Meyer E."/>
            <person name="Cohen J."/>
            <person name="Wincker P."/>
        </authorList>
    </citation>
    <scope>NUCLEOTIDE SEQUENCE [LARGE SCALE GENOMIC DNA]</scope>
    <source>
        <strain evidence="2 3">Stock d4-2</strain>
    </source>
</reference>
<dbReference type="KEGG" id="ptm:GSPATT00024430001"/>
<accession>A0E8T3</accession>
<evidence type="ECO:0000256" key="1">
    <source>
        <dbReference type="SAM" id="MobiDB-lite"/>
    </source>
</evidence>
<sequence>MTRKYDLQSLTQEQIMKIKSLDLTQGKRSAVKRIFRGAKDKSAQIQEQKNQTGKKYW</sequence>
<dbReference type="HOGENOM" id="CLU_3000566_0_0_1"/>
<protein>
    <submittedName>
        <fullName evidence="2">Uncharacterized protein</fullName>
    </submittedName>
</protein>
<name>A0E8T3_PARTE</name>
<dbReference type="OMA" id="QSTKYDM"/>
<feature type="region of interest" description="Disordered" evidence="1">
    <location>
        <begin position="38"/>
        <end position="57"/>
    </location>
</feature>
<evidence type="ECO:0000313" key="2">
    <source>
        <dbReference type="EMBL" id="CAK91700.1"/>
    </source>
</evidence>
<proteinExistence type="predicted"/>
<organism evidence="2 3">
    <name type="scientific">Paramecium tetraurelia</name>
    <dbReference type="NCBI Taxonomy" id="5888"/>
    <lineage>
        <taxon>Eukaryota</taxon>
        <taxon>Sar</taxon>
        <taxon>Alveolata</taxon>
        <taxon>Ciliophora</taxon>
        <taxon>Intramacronucleata</taxon>
        <taxon>Oligohymenophorea</taxon>
        <taxon>Peniculida</taxon>
        <taxon>Parameciidae</taxon>
        <taxon>Paramecium</taxon>
    </lineage>
</organism>
<keyword evidence="3" id="KW-1185">Reference proteome</keyword>
<dbReference type="RefSeq" id="XP_001459097.1">
    <property type="nucleotide sequence ID" value="XM_001459060.1"/>
</dbReference>
<evidence type="ECO:0000313" key="3">
    <source>
        <dbReference type="Proteomes" id="UP000000600"/>
    </source>
</evidence>